<dbReference type="Pfam" id="PF14930">
    <property type="entry name" value="Qn_am_d_aII"/>
    <property type="match status" value="1"/>
</dbReference>
<dbReference type="SUPFAM" id="SSF69298">
    <property type="entry name" value="Quinohemoprotein amine dehydrogenase A chain, domain 3"/>
    <property type="match status" value="1"/>
</dbReference>
<dbReference type="RefSeq" id="WP_084311902.1">
    <property type="nucleotide sequence ID" value="NZ_FNIJ01000004.1"/>
</dbReference>
<accession>A0A1H0D457</accession>
<evidence type="ECO:0000313" key="6">
    <source>
        <dbReference type="EMBL" id="SDN64876.1"/>
    </source>
</evidence>
<evidence type="ECO:0000313" key="7">
    <source>
        <dbReference type="Proteomes" id="UP000242957"/>
    </source>
</evidence>
<proteinExistence type="predicted"/>
<feature type="chain" id="PRO_5017312577" evidence="1">
    <location>
        <begin position="30"/>
        <end position="537"/>
    </location>
</feature>
<feature type="domain" description="Quinohemoprotein amine dehydrogenase alpha subunit" evidence="5">
    <location>
        <begin position="209"/>
        <end position="312"/>
    </location>
</feature>
<dbReference type="Pfam" id="PF09100">
    <property type="entry name" value="Qn_am_d_aIV"/>
    <property type="match status" value="1"/>
</dbReference>
<dbReference type="InterPro" id="IPR023887">
    <property type="entry name" value="QH-AmDH_asu"/>
</dbReference>
<dbReference type="NCBIfam" id="TIGR03908">
    <property type="entry name" value="QH_alpha"/>
    <property type="match status" value="1"/>
</dbReference>
<dbReference type="InterPro" id="IPR009111">
    <property type="entry name" value="QH-AmDH_asu_dom2"/>
</dbReference>
<dbReference type="Gene3D" id="2.60.40.10">
    <property type="entry name" value="Immunoglobulins"/>
    <property type="match status" value="2"/>
</dbReference>
<evidence type="ECO:0000259" key="3">
    <source>
        <dbReference type="Pfam" id="PF09099"/>
    </source>
</evidence>
<dbReference type="InterPro" id="IPR036718">
    <property type="entry name" value="H-AmDH_asu_dom2_sf"/>
</dbReference>
<dbReference type="Gene3D" id="1.10.760.10">
    <property type="entry name" value="Cytochrome c-like domain"/>
    <property type="match status" value="2"/>
</dbReference>
<dbReference type="EMBL" id="FNIJ01000004">
    <property type="protein sequence ID" value="SDN64876.1"/>
    <property type="molecule type" value="Genomic_DNA"/>
</dbReference>
<gene>
    <name evidence="6" type="ORF">SAMN05216193_104135</name>
</gene>
<keyword evidence="1" id="KW-0732">Signal</keyword>
<dbReference type="Pfam" id="PF09098">
    <property type="entry name" value="Dehyd-heme_bind"/>
    <property type="match status" value="1"/>
</dbReference>
<dbReference type="SUPFAM" id="SSF46626">
    <property type="entry name" value="Cytochrome c"/>
    <property type="match status" value="2"/>
</dbReference>
<name>A0A1H0D457_9PSED</name>
<dbReference type="GO" id="GO:0009055">
    <property type="term" value="F:electron transfer activity"/>
    <property type="evidence" value="ECO:0007669"/>
    <property type="project" value="InterPro"/>
</dbReference>
<reference evidence="7" key="1">
    <citation type="submission" date="2016-10" db="EMBL/GenBank/DDBJ databases">
        <authorList>
            <person name="Varghese N."/>
            <person name="Submissions S."/>
        </authorList>
    </citation>
    <scope>NUCLEOTIDE SEQUENCE [LARGE SCALE GENOMIC DNA]</scope>
    <source>
        <strain evidence="7">JCM 21621</strain>
    </source>
</reference>
<dbReference type="STRING" id="198616.SAMN05216193_104135"/>
<feature type="domain" description="Quinohemoprotein amine dehydrogenase alpha subunit" evidence="4">
    <location>
        <begin position="404"/>
        <end position="536"/>
    </location>
</feature>
<evidence type="ECO:0000256" key="1">
    <source>
        <dbReference type="SAM" id="SignalP"/>
    </source>
</evidence>
<dbReference type="InterPro" id="IPR015184">
    <property type="entry name" value="QH-AmDH_asu_dom_IV"/>
</dbReference>
<keyword evidence="7" id="KW-1185">Reference proteome</keyword>
<evidence type="ECO:0000259" key="4">
    <source>
        <dbReference type="Pfam" id="PF09100"/>
    </source>
</evidence>
<dbReference type="Pfam" id="PF09099">
    <property type="entry name" value="Qn_am_d_aIII"/>
    <property type="match status" value="1"/>
</dbReference>
<evidence type="ECO:0000259" key="2">
    <source>
        <dbReference type="Pfam" id="PF09098"/>
    </source>
</evidence>
<dbReference type="InterPro" id="IPR015183">
    <property type="entry name" value="QH-AmDH_asu_dom_III"/>
</dbReference>
<dbReference type="InterPro" id="IPR015182">
    <property type="entry name" value="QH-AmDH_asu_heme-bd_dom"/>
</dbReference>
<dbReference type="AlphaFoldDB" id="A0A1H0D457"/>
<dbReference type="Proteomes" id="UP000242957">
    <property type="component" value="Unassembled WGS sequence"/>
</dbReference>
<dbReference type="InterPro" id="IPR014756">
    <property type="entry name" value="Ig_E-set"/>
</dbReference>
<evidence type="ECO:0000259" key="5">
    <source>
        <dbReference type="Pfam" id="PF14930"/>
    </source>
</evidence>
<sequence>MRMRSAYPFPLRTLAFSVALAMSPLAVHADSTPDPKALLNGKCMACHLPLEEQGMNRIDQSRRTPEGWDMTIGRMIVAHGVRVTPEERQALVKYLADTHGLAPEETAGRRYLLERDYALVETPDDQLVAATCARCHSYGRIALQRRTEDDWRKLAHFHVGQFPTIEIQASGRDRNWWEIASQQMPKALGKLYPYQSEAWNKWLQHEKADVAGNWRIAGHRPGWGAYEGDATIEADGNDHYRLKMQLTYANGKQESAEGKAILYTGYEWRASVRQGGEDVVQVFTLSEDGQTLAGRWHKAGVDSIGGRLQAVRSGKGATARLLMAEPSYIRSGATQRITLYGSNLSGDADLGSGVEVSKVLEQSPDKLVVEARAADGAAARAQTIRVGDASLENGLAVYQKVDYLQIEPEQAMANVGGNGGVRPKIPVQLETVGYSVGPDGRKGTADDIRLGYMPANWSVSNLNAYAEKMQDDRFAGTLQPDGLFIPGDAGPNPERKFGTNNAGELKVTAVVDDAGQQVKASKKLVVTVQRWNDPPIR</sequence>
<dbReference type="InterPro" id="IPR036909">
    <property type="entry name" value="Cyt_c-like_dom_sf"/>
</dbReference>
<dbReference type="InterPro" id="IPR013783">
    <property type="entry name" value="Ig-like_fold"/>
</dbReference>
<dbReference type="GO" id="GO:0020037">
    <property type="term" value="F:heme binding"/>
    <property type="evidence" value="ECO:0007669"/>
    <property type="project" value="InterPro"/>
</dbReference>
<dbReference type="Gene3D" id="2.40.128.120">
    <property type="entry name" value="Quinohemoprotein amine dehydrogenase alpha subunit, domain 2"/>
    <property type="match status" value="1"/>
</dbReference>
<feature type="domain" description="Quinohemoprotein amine dehydrogenase alpha subunit" evidence="3">
    <location>
        <begin position="320"/>
        <end position="399"/>
    </location>
</feature>
<protein>
    <submittedName>
        <fullName evidence="6">Quinohemoprotein amine dehydrogenase</fullName>
    </submittedName>
</protein>
<feature type="signal peptide" evidence="1">
    <location>
        <begin position="1"/>
        <end position="29"/>
    </location>
</feature>
<organism evidence="6 7">
    <name type="scientific">Pseudomonas jinjuensis</name>
    <dbReference type="NCBI Taxonomy" id="198616"/>
    <lineage>
        <taxon>Bacteria</taxon>
        <taxon>Pseudomonadati</taxon>
        <taxon>Pseudomonadota</taxon>
        <taxon>Gammaproteobacteria</taxon>
        <taxon>Pseudomonadales</taxon>
        <taxon>Pseudomonadaceae</taxon>
        <taxon>Pseudomonas</taxon>
    </lineage>
</organism>
<dbReference type="SUPFAM" id="SSF81296">
    <property type="entry name" value="E set domains"/>
    <property type="match status" value="2"/>
</dbReference>
<feature type="domain" description="Quinohemoprotein amine dehydrogenase alpha subunit haem binding" evidence="2">
    <location>
        <begin position="36"/>
        <end position="199"/>
    </location>
</feature>